<comment type="caution">
    <text evidence="2">The sequence shown here is derived from an EMBL/GenBank/DDBJ whole genome shotgun (WGS) entry which is preliminary data.</text>
</comment>
<gene>
    <name evidence="2" type="ORF">LWI28_004559</name>
</gene>
<proteinExistence type="predicted"/>
<feature type="compositionally biased region" description="Basic and acidic residues" evidence="1">
    <location>
        <begin position="148"/>
        <end position="157"/>
    </location>
</feature>
<dbReference type="Proteomes" id="UP001064489">
    <property type="component" value="Chromosome 10"/>
</dbReference>
<evidence type="ECO:0000313" key="3">
    <source>
        <dbReference type="Proteomes" id="UP001064489"/>
    </source>
</evidence>
<accession>A0AAD5NJJ7</accession>
<feature type="region of interest" description="Disordered" evidence="1">
    <location>
        <begin position="148"/>
        <end position="173"/>
    </location>
</feature>
<protein>
    <submittedName>
        <fullName evidence="2">Uncharacterized protein</fullName>
    </submittedName>
</protein>
<sequence length="173" mass="19033">MKEPPVDIGINQWFSLYPSRGLTRPIGPKKVRAEAEDSELEAEGSESKAEGSEPEADAHATRKEEIRAIKEEILREIAALEGRTMAVISDVEDGLMQDFAKFRTELKVSLYIRQKKVHSISLGHSYQTGGSVISKESAQMRITMERSLKEMADREAAASDPSGKGKGKLQGTS</sequence>
<evidence type="ECO:0000313" key="2">
    <source>
        <dbReference type="EMBL" id="KAI9164926.1"/>
    </source>
</evidence>
<reference evidence="2" key="1">
    <citation type="journal article" date="2022" name="Plant J.">
        <title>Strategies of tolerance reflected in two North American maple genomes.</title>
        <authorList>
            <person name="McEvoy S.L."/>
            <person name="Sezen U.U."/>
            <person name="Trouern-Trend A."/>
            <person name="McMahon S.M."/>
            <person name="Schaberg P.G."/>
            <person name="Yang J."/>
            <person name="Wegrzyn J.L."/>
            <person name="Swenson N.G."/>
        </authorList>
    </citation>
    <scope>NUCLEOTIDE SEQUENCE</scope>
    <source>
        <strain evidence="2">91603</strain>
    </source>
</reference>
<evidence type="ECO:0000256" key="1">
    <source>
        <dbReference type="SAM" id="MobiDB-lite"/>
    </source>
</evidence>
<organism evidence="2 3">
    <name type="scientific">Acer negundo</name>
    <name type="common">Box elder</name>
    <dbReference type="NCBI Taxonomy" id="4023"/>
    <lineage>
        <taxon>Eukaryota</taxon>
        <taxon>Viridiplantae</taxon>
        <taxon>Streptophyta</taxon>
        <taxon>Embryophyta</taxon>
        <taxon>Tracheophyta</taxon>
        <taxon>Spermatophyta</taxon>
        <taxon>Magnoliopsida</taxon>
        <taxon>eudicotyledons</taxon>
        <taxon>Gunneridae</taxon>
        <taxon>Pentapetalae</taxon>
        <taxon>rosids</taxon>
        <taxon>malvids</taxon>
        <taxon>Sapindales</taxon>
        <taxon>Sapindaceae</taxon>
        <taxon>Hippocastanoideae</taxon>
        <taxon>Acereae</taxon>
        <taxon>Acer</taxon>
    </lineage>
</organism>
<reference evidence="2" key="2">
    <citation type="submission" date="2023-02" db="EMBL/GenBank/DDBJ databases">
        <authorList>
            <person name="Swenson N.G."/>
            <person name="Wegrzyn J.L."/>
            <person name="Mcevoy S.L."/>
        </authorList>
    </citation>
    <scope>NUCLEOTIDE SEQUENCE</scope>
    <source>
        <strain evidence="2">91603</strain>
        <tissue evidence="2">Leaf</tissue>
    </source>
</reference>
<feature type="compositionally biased region" description="Basic and acidic residues" evidence="1">
    <location>
        <begin position="45"/>
        <end position="64"/>
    </location>
</feature>
<keyword evidence="3" id="KW-1185">Reference proteome</keyword>
<dbReference type="AlphaFoldDB" id="A0AAD5NJJ7"/>
<feature type="region of interest" description="Disordered" evidence="1">
    <location>
        <begin position="18"/>
        <end position="64"/>
    </location>
</feature>
<dbReference type="EMBL" id="JAJSOW010000105">
    <property type="protein sequence ID" value="KAI9164926.1"/>
    <property type="molecule type" value="Genomic_DNA"/>
</dbReference>
<name>A0AAD5NJJ7_ACENE</name>